<dbReference type="GO" id="GO:0006351">
    <property type="term" value="P:DNA-templated transcription"/>
    <property type="evidence" value="ECO:0007669"/>
    <property type="project" value="TreeGrafter"/>
</dbReference>
<evidence type="ECO:0000256" key="2">
    <source>
        <dbReference type="ARBA" id="ARBA00023015"/>
    </source>
</evidence>
<dbReference type="FunFam" id="1.10.10.10:FF:000001">
    <property type="entry name" value="LysR family transcriptional regulator"/>
    <property type="match status" value="1"/>
</dbReference>
<dbReference type="InterPro" id="IPR036390">
    <property type="entry name" value="WH_DNA-bd_sf"/>
</dbReference>
<dbReference type="InterPro" id="IPR036388">
    <property type="entry name" value="WH-like_DNA-bd_sf"/>
</dbReference>
<dbReference type="Pfam" id="PF03466">
    <property type="entry name" value="LysR_substrate"/>
    <property type="match status" value="1"/>
</dbReference>
<dbReference type="InterPro" id="IPR005119">
    <property type="entry name" value="LysR_subst-bd"/>
</dbReference>
<keyword evidence="2" id="KW-0805">Transcription regulation</keyword>
<dbReference type="GO" id="GO:0003700">
    <property type="term" value="F:DNA-binding transcription factor activity"/>
    <property type="evidence" value="ECO:0007669"/>
    <property type="project" value="InterPro"/>
</dbReference>
<dbReference type="Proteomes" id="UP000238563">
    <property type="component" value="Unassembled WGS sequence"/>
</dbReference>
<dbReference type="SUPFAM" id="SSF46785">
    <property type="entry name" value="Winged helix' DNA-binding domain"/>
    <property type="match status" value="1"/>
</dbReference>
<evidence type="ECO:0000256" key="3">
    <source>
        <dbReference type="ARBA" id="ARBA00023125"/>
    </source>
</evidence>
<dbReference type="RefSeq" id="WP_105737480.1">
    <property type="nucleotide sequence ID" value="NZ_PVBT01000009.1"/>
</dbReference>
<feature type="domain" description="HTH lysR-type" evidence="5">
    <location>
        <begin position="1"/>
        <end position="58"/>
    </location>
</feature>
<comment type="caution">
    <text evidence="6">The sequence shown here is derived from an EMBL/GenBank/DDBJ whole genome shotgun (WGS) entry which is preliminary data.</text>
</comment>
<dbReference type="PANTHER" id="PTHR30537:SF5">
    <property type="entry name" value="HTH-TYPE TRANSCRIPTIONAL ACTIVATOR TTDR-RELATED"/>
    <property type="match status" value="1"/>
</dbReference>
<dbReference type="Pfam" id="PF00126">
    <property type="entry name" value="HTH_1"/>
    <property type="match status" value="1"/>
</dbReference>
<dbReference type="SUPFAM" id="SSF53850">
    <property type="entry name" value="Periplasmic binding protein-like II"/>
    <property type="match status" value="1"/>
</dbReference>
<sequence length="296" mass="32019">MDIEDLRTFVEVADACGVSPAARRLGISKSMVSRRLIRLEGALGIQLLARTTRGAALTEAGVTFREHAAKVCAEIDAAKDEILPDDDLRGRLRVAVPLTSGPVHFAPVLSRMAWLHPKLQIQADYNDRFVDLIAEGFDCAIRVGALRDSNLIARRVGQIYGQLVASPEYIKMHGSPETPDEISSHHALVGAETWRFMDGEKIVTVQPQGRFKTENGMALANAAAAGLGLAWLPNCVTQHYLASGALVPVMTAYPLPVGTVHVVRPPSPHPAQKVRILSELLIESFGRNAPVWSAGT</sequence>
<dbReference type="PROSITE" id="PS50931">
    <property type="entry name" value="HTH_LYSR"/>
    <property type="match status" value="1"/>
</dbReference>
<dbReference type="GO" id="GO:0043565">
    <property type="term" value="F:sequence-specific DNA binding"/>
    <property type="evidence" value="ECO:0007669"/>
    <property type="project" value="TreeGrafter"/>
</dbReference>
<dbReference type="CDD" id="cd08422">
    <property type="entry name" value="PBP2_CrgA_like"/>
    <property type="match status" value="1"/>
</dbReference>
<dbReference type="EMBL" id="PVBT01000009">
    <property type="protein sequence ID" value="PRD49855.1"/>
    <property type="molecule type" value="Genomic_DNA"/>
</dbReference>
<keyword evidence="7" id="KW-1185">Reference proteome</keyword>
<dbReference type="Gene3D" id="3.40.190.290">
    <property type="match status" value="1"/>
</dbReference>
<comment type="similarity">
    <text evidence="1">Belongs to the LysR transcriptional regulatory family.</text>
</comment>
<dbReference type="OrthoDB" id="9813056at2"/>
<protein>
    <submittedName>
        <fullName evidence="6">LysR family transcriptional regulator</fullName>
    </submittedName>
</protein>
<dbReference type="Gene3D" id="1.10.10.10">
    <property type="entry name" value="Winged helix-like DNA-binding domain superfamily/Winged helix DNA-binding domain"/>
    <property type="match status" value="1"/>
</dbReference>
<evidence type="ECO:0000256" key="4">
    <source>
        <dbReference type="ARBA" id="ARBA00023163"/>
    </source>
</evidence>
<keyword evidence="3" id="KW-0238">DNA-binding</keyword>
<dbReference type="PANTHER" id="PTHR30537">
    <property type="entry name" value="HTH-TYPE TRANSCRIPTIONAL REGULATOR"/>
    <property type="match status" value="1"/>
</dbReference>
<evidence type="ECO:0000313" key="7">
    <source>
        <dbReference type="Proteomes" id="UP000238563"/>
    </source>
</evidence>
<proteinExistence type="inferred from homology"/>
<reference evidence="6 7" key="1">
    <citation type="submission" date="2018-02" db="EMBL/GenBank/DDBJ databases">
        <title>The draft genome of Phyllobacterium myrsinacearum DSM5892.</title>
        <authorList>
            <person name="Li L."/>
            <person name="Liu L."/>
            <person name="Zhang X."/>
            <person name="Wang T."/>
        </authorList>
    </citation>
    <scope>NUCLEOTIDE SEQUENCE [LARGE SCALE GENOMIC DNA]</scope>
    <source>
        <strain evidence="6 7">DSM 5892</strain>
    </source>
</reference>
<accession>A0A2S9JAP9</accession>
<evidence type="ECO:0000313" key="6">
    <source>
        <dbReference type="EMBL" id="PRD49855.1"/>
    </source>
</evidence>
<name>A0A2S9JAP9_9HYPH</name>
<organism evidence="6 7">
    <name type="scientific">Phyllobacterium myrsinacearum</name>
    <dbReference type="NCBI Taxonomy" id="28101"/>
    <lineage>
        <taxon>Bacteria</taxon>
        <taxon>Pseudomonadati</taxon>
        <taxon>Pseudomonadota</taxon>
        <taxon>Alphaproteobacteria</taxon>
        <taxon>Hyphomicrobiales</taxon>
        <taxon>Phyllobacteriaceae</taxon>
        <taxon>Phyllobacterium</taxon>
    </lineage>
</organism>
<dbReference type="InterPro" id="IPR000847">
    <property type="entry name" value="LysR_HTH_N"/>
</dbReference>
<evidence type="ECO:0000256" key="1">
    <source>
        <dbReference type="ARBA" id="ARBA00009437"/>
    </source>
</evidence>
<dbReference type="InterPro" id="IPR058163">
    <property type="entry name" value="LysR-type_TF_proteobact-type"/>
</dbReference>
<dbReference type="AlphaFoldDB" id="A0A2S9JAP9"/>
<gene>
    <name evidence="6" type="ORF">C5750_23795</name>
</gene>
<evidence type="ECO:0000259" key="5">
    <source>
        <dbReference type="PROSITE" id="PS50931"/>
    </source>
</evidence>
<keyword evidence="4" id="KW-0804">Transcription</keyword>